<reference evidence="1 2" key="1">
    <citation type="submission" date="2019-02" db="EMBL/GenBank/DDBJ databases">
        <title>Deep-cultivation of Planctomycetes and their phenomic and genomic characterization uncovers novel biology.</title>
        <authorList>
            <person name="Wiegand S."/>
            <person name="Jogler M."/>
            <person name="Boedeker C."/>
            <person name="Pinto D."/>
            <person name="Vollmers J."/>
            <person name="Rivas-Marin E."/>
            <person name="Kohn T."/>
            <person name="Peeters S.H."/>
            <person name="Heuer A."/>
            <person name="Rast P."/>
            <person name="Oberbeckmann S."/>
            <person name="Bunk B."/>
            <person name="Jeske O."/>
            <person name="Meyerdierks A."/>
            <person name="Storesund J.E."/>
            <person name="Kallscheuer N."/>
            <person name="Luecker S."/>
            <person name="Lage O.M."/>
            <person name="Pohl T."/>
            <person name="Merkel B.J."/>
            <person name="Hornburger P."/>
            <person name="Mueller R.-W."/>
            <person name="Bruemmer F."/>
            <person name="Labrenz M."/>
            <person name="Spormann A.M."/>
            <person name="Op Den Camp H."/>
            <person name="Overmann J."/>
            <person name="Amann R."/>
            <person name="Jetten M.S.M."/>
            <person name="Mascher T."/>
            <person name="Medema M.H."/>
            <person name="Devos D.P."/>
            <person name="Kaster A.-K."/>
            <person name="Ovreas L."/>
            <person name="Rohde M."/>
            <person name="Galperin M.Y."/>
            <person name="Jogler C."/>
        </authorList>
    </citation>
    <scope>NUCLEOTIDE SEQUENCE [LARGE SCALE GENOMIC DNA]</scope>
    <source>
        <strain evidence="1 2">Enr8</strain>
    </source>
</reference>
<dbReference type="AlphaFoldDB" id="A0A5C5UVD1"/>
<evidence type="ECO:0000313" key="2">
    <source>
        <dbReference type="Proteomes" id="UP000318878"/>
    </source>
</evidence>
<dbReference type="RefSeq" id="WP_146437016.1">
    <property type="nucleotide sequence ID" value="NZ_SJPF01000008.1"/>
</dbReference>
<evidence type="ECO:0000313" key="1">
    <source>
        <dbReference type="EMBL" id="TWT29530.1"/>
    </source>
</evidence>
<dbReference type="Gene3D" id="1.10.3210.10">
    <property type="entry name" value="Hypothetical protein af1432"/>
    <property type="match status" value="1"/>
</dbReference>
<evidence type="ECO:0008006" key="3">
    <source>
        <dbReference type="Google" id="ProtNLM"/>
    </source>
</evidence>
<dbReference type="EMBL" id="SJPF01000008">
    <property type="protein sequence ID" value="TWT29530.1"/>
    <property type="molecule type" value="Genomic_DNA"/>
</dbReference>
<dbReference type="OrthoDB" id="9797344at2"/>
<keyword evidence="2" id="KW-1185">Reference proteome</keyword>
<organism evidence="1 2">
    <name type="scientific">Blastopirellula retiformator</name>
    <dbReference type="NCBI Taxonomy" id="2527970"/>
    <lineage>
        <taxon>Bacteria</taxon>
        <taxon>Pseudomonadati</taxon>
        <taxon>Planctomycetota</taxon>
        <taxon>Planctomycetia</taxon>
        <taxon>Pirellulales</taxon>
        <taxon>Pirellulaceae</taxon>
        <taxon>Blastopirellula</taxon>
    </lineage>
</organism>
<dbReference type="SUPFAM" id="SSF109604">
    <property type="entry name" value="HD-domain/PDEase-like"/>
    <property type="match status" value="1"/>
</dbReference>
<proteinExistence type="predicted"/>
<accession>A0A5C5UVD1</accession>
<comment type="caution">
    <text evidence="1">The sequence shown here is derived from an EMBL/GenBank/DDBJ whole genome shotgun (WGS) entry which is preliminary data.</text>
</comment>
<name>A0A5C5UVD1_9BACT</name>
<protein>
    <recommendedName>
        <fullName evidence="3">HD domain-containing protein</fullName>
    </recommendedName>
</protein>
<dbReference type="Proteomes" id="UP000318878">
    <property type="component" value="Unassembled WGS sequence"/>
</dbReference>
<gene>
    <name evidence="1" type="ORF">Enr8_50470</name>
</gene>
<sequence length="174" mass="19639">MELRPILALVLSSYELSPRGIHGVAHWARVLENGLRVAHETGANKKIVSLFAVLHDSQRESDGHDPLHGPRAADYARRIRSRHLDLTDDEFELLYQACDGHTHEPTHPDITVQSCWDADRLDLGRVGVTPHPSRLCTDYAKQSTTINWAHDRATFGVVPAWVEEEWGIDVTPRK</sequence>